<evidence type="ECO:0000256" key="1">
    <source>
        <dbReference type="ARBA" id="ARBA00003543"/>
    </source>
</evidence>
<dbReference type="RefSeq" id="WP_072839335.1">
    <property type="nucleotide sequence ID" value="NZ_FQVF01000007.1"/>
</dbReference>
<evidence type="ECO:0000256" key="2">
    <source>
        <dbReference type="ARBA" id="ARBA00004202"/>
    </source>
</evidence>
<dbReference type="OrthoDB" id="9791445at2"/>
<evidence type="ECO:0000256" key="5">
    <source>
        <dbReference type="ARBA" id="ARBA00014480"/>
    </source>
</evidence>
<feature type="domain" description="ATP synthase F1 complex delta/epsilon subunit N-terminal" evidence="18">
    <location>
        <begin position="6"/>
        <end position="84"/>
    </location>
</feature>
<evidence type="ECO:0000313" key="20">
    <source>
        <dbReference type="Proteomes" id="UP000184517"/>
    </source>
</evidence>
<dbReference type="SUPFAM" id="SSF51344">
    <property type="entry name" value="Epsilon subunit of F1F0-ATP synthase N-terminal domain"/>
    <property type="match status" value="1"/>
</dbReference>
<sequence>MAITVHCDIVSAEQEIFSGTVQSLVAAGSYGDLGIMPGHAPLLTTLQPGPVRVVKENGDEEIIFVSGGFLEVQPHRVTVLANTATRARDLDEEAALKAQEHAKELLANQKPDVDYTRATVELAEAMARLRTIQQFRDHK</sequence>
<dbReference type="GO" id="GO:0045259">
    <property type="term" value="C:proton-transporting ATP synthase complex"/>
    <property type="evidence" value="ECO:0007669"/>
    <property type="project" value="UniProtKB-KW"/>
</dbReference>
<evidence type="ECO:0000256" key="14">
    <source>
        <dbReference type="ARBA" id="ARBA00031795"/>
    </source>
</evidence>
<keyword evidence="11 15" id="KW-0139">CF(1)</keyword>
<dbReference type="STRING" id="1122206.SAMN02745753_01755"/>
<keyword evidence="12 15" id="KW-0066">ATP synthesis</keyword>
<protein>
    <recommendedName>
        <fullName evidence="5 15">ATP synthase epsilon chain</fullName>
    </recommendedName>
    <alternativeName>
        <fullName evidence="14 15">ATP synthase F1 sector epsilon subunit</fullName>
    </alternativeName>
    <alternativeName>
        <fullName evidence="13 15">F-ATPase epsilon subunit</fullName>
    </alternativeName>
</protein>
<dbReference type="InterPro" id="IPR036771">
    <property type="entry name" value="ATPsynth_dsu/esu_N"/>
</dbReference>
<organism evidence="19 20">
    <name type="scientific">Marinomonas polaris DSM 16579</name>
    <dbReference type="NCBI Taxonomy" id="1122206"/>
    <lineage>
        <taxon>Bacteria</taxon>
        <taxon>Pseudomonadati</taxon>
        <taxon>Pseudomonadota</taxon>
        <taxon>Gammaproteobacteria</taxon>
        <taxon>Oceanospirillales</taxon>
        <taxon>Oceanospirillaceae</taxon>
        <taxon>Marinomonas</taxon>
    </lineage>
</organism>
<evidence type="ECO:0000256" key="8">
    <source>
        <dbReference type="ARBA" id="ARBA00022781"/>
    </source>
</evidence>
<dbReference type="PANTHER" id="PTHR13822">
    <property type="entry name" value="ATP SYNTHASE DELTA/EPSILON CHAIN"/>
    <property type="match status" value="1"/>
</dbReference>
<dbReference type="NCBIfam" id="NF009977">
    <property type="entry name" value="PRK13442.1"/>
    <property type="match status" value="1"/>
</dbReference>
<dbReference type="FunFam" id="2.60.15.10:FF:000001">
    <property type="entry name" value="ATP synthase epsilon chain"/>
    <property type="match status" value="1"/>
</dbReference>
<dbReference type="GO" id="GO:0046933">
    <property type="term" value="F:proton-transporting ATP synthase activity, rotational mechanism"/>
    <property type="evidence" value="ECO:0007669"/>
    <property type="project" value="UniProtKB-UniRule"/>
</dbReference>
<feature type="domain" description="ATP synthase epsilon subunit C-terminal" evidence="17">
    <location>
        <begin position="89"/>
        <end position="133"/>
    </location>
</feature>
<dbReference type="SUPFAM" id="SSF46604">
    <property type="entry name" value="Epsilon subunit of F1F0-ATP synthase C-terminal domain"/>
    <property type="match status" value="1"/>
</dbReference>
<dbReference type="Proteomes" id="UP000184517">
    <property type="component" value="Unassembled WGS sequence"/>
</dbReference>
<name>A0A1M5AXL3_9GAMM</name>
<keyword evidence="6 15" id="KW-0813">Transport</keyword>
<evidence type="ECO:0000256" key="12">
    <source>
        <dbReference type="ARBA" id="ARBA00023310"/>
    </source>
</evidence>
<dbReference type="InterPro" id="IPR001469">
    <property type="entry name" value="ATP_synth_F1_dsu/esu"/>
</dbReference>
<dbReference type="HAMAP" id="MF_00530">
    <property type="entry name" value="ATP_synth_epsil_bac"/>
    <property type="match status" value="1"/>
</dbReference>
<keyword evidence="8 15" id="KW-0375">Hydrogen ion transport</keyword>
<accession>A0A1M5AXL3</accession>
<dbReference type="Gene3D" id="2.60.15.10">
    <property type="entry name" value="F0F1 ATP synthase delta/epsilon subunit, N-terminal"/>
    <property type="match status" value="1"/>
</dbReference>
<evidence type="ECO:0000256" key="7">
    <source>
        <dbReference type="ARBA" id="ARBA00022475"/>
    </source>
</evidence>
<proteinExistence type="inferred from homology"/>
<evidence type="ECO:0000259" key="18">
    <source>
        <dbReference type="Pfam" id="PF02823"/>
    </source>
</evidence>
<reference evidence="20" key="1">
    <citation type="submission" date="2016-11" db="EMBL/GenBank/DDBJ databases">
        <authorList>
            <person name="Varghese N."/>
            <person name="Submissions S."/>
        </authorList>
    </citation>
    <scope>NUCLEOTIDE SEQUENCE [LARGE SCALE GENOMIC DNA]</scope>
    <source>
        <strain evidence="20">DSM 16579</strain>
    </source>
</reference>
<evidence type="ECO:0000256" key="3">
    <source>
        <dbReference type="ARBA" id="ARBA00005712"/>
    </source>
</evidence>
<gene>
    <name evidence="15" type="primary">atpC</name>
    <name evidence="19" type="ORF">SAMN02745753_01755</name>
</gene>
<dbReference type="GO" id="GO:0005886">
    <property type="term" value="C:plasma membrane"/>
    <property type="evidence" value="ECO:0007669"/>
    <property type="project" value="UniProtKB-SubCell"/>
</dbReference>
<evidence type="ECO:0000256" key="16">
    <source>
        <dbReference type="RuleBase" id="RU003656"/>
    </source>
</evidence>
<keyword evidence="9 15" id="KW-0406">Ion transport</keyword>
<dbReference type="Pfam" id="PF02823">
    <property type="entry name" value="ATP-synt_DE_N"/>
    <property type="match status" value="1"/>
</dbReference>
<dbReference type="AlphaFoldDB" id="A0A1M5AXL3"/>
<dbReference type="GO" id="GO:0005524">
    <property type="term" value="F:ATP binding"/>
    <property type="evidence" value="ECO:0007669"/>
    <property type="project" value="UniProtKB-UniRule"/>
</dbReference>
<dbReference type="NCBIfam" id="NF001847">
    <property type="entry name" value="PRK00571.1-4"/>
    <property type="match status" value="1"/>
</dbReference>
<dbReference type="CDD" id="cd12152">
    <property type="entry name" value="F1-ATPase_delta"/>
    <property type="match status" value="1"/>
</dbReference>
<dbReference type="Gene3D" id="1.20.5.440">
    <property type="entry name" value="ATP synthase delta/epsilon subunit, C-terminal domain"/>
    <property type="match status" value="1"/>
</dbReference>
<keyword evidence="7 15" id="KW-1003">Cell membrane</keyword>
<evidence type="ECO:0000256" key="15">
    <source>
        <dbReference type="HAMAP-Rule" id="MF_00530"/>
    </source>
</evidence>
<keyword evidence="20" id="KW-1185">Reference proteome</keyword>
<dbReference type="InterPro" id="IPR020547">
    <property type="entry name" value="ATP_synth_F1_esu_C"/>
</dbReference>
<evidence type="ECO:0000256" key="13">
    <source>
        <dbReference type="ARBA" id="ARBA00030215"/>
    </source>
</evidence>
<dbReference type="Pfam" id="PF00401">
    <property type="entry name" value="ATP-synt_DE"/>
    <property type="match status" value="1"/>
</dbReference>
<dbReference type="PANTHER" id="PTHR13822:SF10">
    <property type="entry name" value="ATP SYNTHASE EPSILON CHAIN, CHLOROPLASTIC"/>
    <property type="match status" value="1"/>
</dbReference>
<comment type="similarity">
    <text evidence="3 15 16">Belongs to the ATPase epsilon chain family.</text>
</comment>
<keyword evidence="10 15" id="KW-0472">Membrane</keyword>
<evidence type="ECO:0000256" key="11">
    <source>
        <dbReference type="ARBA" id="ARBA00023196"/>
    </source>
</evidence>
<evidence type="ECO:0000259" key="17">
    <source>
        <dbReference type="Pfam" id="PF00401"/>
    </source>
</evidence>
<comment type="subcellular location">
    <subcellularLocation>
        <location evidence="2 15">Cell membrane</location>
        <topology evidence="2 15">Peripheral membrane protein</topology>
    </subcellularLocation>
</comment>
<evidence type="ECO:0000256" key="4">
    <source>
        <dbReference type="ARBA" id="ARBA00011648"/>
    </source>
</evidence>
<evidence type="ECO:0000313" key="19">
    <source>
        <dbReference type="EMBL" id="SHF34950.1"/>
    </source>
</evidence>
<comment type="function">
    <text evidence="1 15">Produces ATP from ADP in the presence of a proton gradient across the membrane.</text>
</comment>
<dbReference type="InterPro" id="IPR036794">
    <property type="entry name" value="ATP_F1_dsu/esu_C_sf"/>
</dbReference>
<dbReference type="EMBL" id="FQVF01000007">
    <property type="protein sequence ID" value="SHF34950.1"/>
    <property type="molecule type" value="Genomic_DNA"/>
</dbReference>
<evidence type="ECO:0000256" key="6">
    <source>
        <dbReference type="ARBA" id="ARBA00022448"/>
    </source>
</evidence>
<evidence type="ECO:0000256" key="10">
    <source>
        <dbReference type="ARBA" id="ARBA00023136"/>
    </source>
</evidence>
<dbReference type="NCBIfam" id="TIGR01216">
    <property type="entry name" value="ATP_synt_epsi"/>
    <property type="match status" value="1"/>
</dbReference>
<dbReference type="InterPro" id="IPR020546">
    <property type="entry name" value="ATP_synth_F1_dsu/esu_N"/>
</dbReference>
<comment type="subunit">
    <text evidence="4 15 16">F-type ATPases have 2 components, CF(1) - the catalytic core - and CF(0) - the membrane proton channel. CF(1) has five subunits: alpha(3), beta(3), gamma(1), delta(1), epsilon(1). CF(0) has three main subunits: a, b and c.</text>
</comment>
<evidence type="ECO:0000256" key="9">
    <source>
        <dbReference type="ARBA" id="ARBA00023065"/>
    </source>
</evidence>